<sequence length="148" mass="16840">MMGEKSIRSDIQLKNRQDSVTQRHICWMQRKGHGIKQVEHSISRDLVLTSKWRQTKPAACSRPGLTLSVSQAGKKDYPYAQTSLTAPSGHGSKRSPEITPRNHAVSVFYRNHVVSECTLEIMMSLTVHLKSCCFRVFTRNITLYQSVH</sequence>
<proteinExistence type="predicted"/>
<reference evidence="1 2" key="1">
    <citation type="journal article" date="2021" name="Elife">
        <title>Chloroplast acquisition without the gene transfer in kleptoplastic sea slugs, Plakobranchus ocellatus.</title>
        <authorList>
            <person name="Maeda T."/>
            <person name="Takahashi S."/>
            <person name="Yoshida T."/>
            <person name="Shimamura S."/>
            <person name="Takaki Y."/>
            <person name="Nagai Y."/>
            <person name="Toyoda A."/>
            <person name="Suzuki Y."/>
            <person name="Arimoto A."/>
            <person name="Ishii H."/>
            <person name="Satoh N."/>
            <person name="Nishiyama T."/>
            <person name="Hasebe M."/>
            <person name="Maruyama T."/>
            <person name="Minagawa J."/>
            <person name="Obokata J."/>
            <person name="Shigenobu S."/>
        </authorList>
    </citation>
    <scope>NUCLEOTIDE SEQUENCE [LARGE SCALE GENOMIC DNA]</scope>
</reference>
<dbReference type="AlphaFoldDB" id="A0AAV4CMJ8"/>
<protein>
    <submittedName>
        <fullName evidence="1">Uncharacterized protein</fullName>
    </submittedName>
</protein>
<comment type="caution">
    <text evidence="1">The sequence shown here is derived from an EMBL/GenBank/DDBJ whole genome shotgun (WGS) entry which is preliminary data.</text>
</comment>
<keyword evidence="2" id="KW-1185">Reference proteome</keyword>
<dbReference type="EMBL" id="BLXT01006765">
    <property type="protein sequence ID" value="GFO33222.1"/>
    <property type="molecule type" value="Genomic_DNA"/>
</dbReference>
<dbReference type="Proteomes" id="UP000735302">
    <property type="component" value="Unassembled WGS sequence"/>
</dbReference>
<gene>
    <name evidence="1" type="ORF">PoB_005972700</name>
</gene>
<organism evidence="1 2">
    <name type="scientific">Plakobranchus ocellatus</name>
    <dbReference type="NCBI Taxonomy" id="259542"/>
    <lineage>
        <taxon>Eukaryota</taxon>
        <taxon>Metazoa</taxon>
        <taxon>Spiralia</taxon>
        <taxon>Lophotrochozoa</taxon>
        <taxon>Mollusca</taxon>
        <taxon>Gastropoda</taxon>
        <taxon>Heterobranchia</taxon>
        <taxon>Euthyneura</taxon>
        <taxon>Panpulmonata</taxon>
        <taxon>Sacoglossa</taxon>
        <taxon>Placobranchoidea</taxon>
        <taxon>Plakobranchidae</taxon>
        <taxon>Plakobranchus</taxon>
    </lineage>
</organism>
<evidence type="ECO:0000313" key="2">
    <source>
        <dbReference type="Proteomes" id="UP000735302"/>
    </source>
</evidence>
<accession>A0AAV4CMJ8</accession>
<name>A0AAV4CMJ8_9GAST</name>
<evidence type="ECO:0000313" key="1">
    <source>
        <dbReference type="EMBL" id="GFO33222.1"/>
    </source>
</evidence>